<feature type="compositionally biased region" description="Basic and acidic residues" evidence="2">
    <location>
        <begin position="1389"/>
        <end position="1431"/>
    </location>
</feature>
<reference evidence="3 4" key="1">
    <citation type="submission" date="2019-01" db="EMBL/GenBank/DDBJ databases">
        <title>A draft genome assembly of the solar-powered sea slug Elysia chlorotica.</title>
        <authorList>
            <person name="Cai H."/>
            <person name="Li Q."/>
            <person name="Fang X."/>
            <person name="Li J."/>
            <person name="Curtis N.E."/>
            <person name="Altenburger A."/>
            <person name="Shibata T."/>
            <person name="Feng M."/>
            <person name="Maeda T."/>
            <person name="Schwartz J.A."/>
            <person name="Shigenobu S."/>
            <person name="Lundholm N."/>
            <person name="Nishiyama T."/>
            <person name="Yang H."/>
            <person name="Hasebe M."/>
            <person name="Li S."/>
            <person name="Pierce S.K."/>
            <person name="Wang J."/>
        </authorList>
    </citation>
    <scope>NUCLEOTIDE SEQUENCE [LARGE SCALE GENOMIC DNA]</scope>
    <source>
        <strain evidence="3">EC2010</strain>
        <tissue evidence="3">Whole organism of an adult</tissue>
    </source>
</reference>
<proteinExistence type="predicted"/>
<feature type="compositionally biased region" description="Polar residues" evidence="2">
    <location>
        <begin position="782"/>
        <end position="806"/>
    </location>
</feature>
<feature type="compositionally biased region" description="Basic and acidic residues" evidence="2">
    <location>
        <begin position="2220"/>
        <end position="2233"/>
    </location>
</feature>
<feature type="compositionally biased region" description="Acidic residues" evidence="2">
    <location>
        <begin position="1"/>
        <end position="10"/>
    </location>
</feature>
<comment type="caution">
    <text evidence="3">The sequence shown here is derived from an EMBL/GenBank/DDBJ whole genome shotgun (WGS) entry which is preliminary data.</text>
</comment>
<feature type="region of interest" description="Disordered" evidence="2">
    <location>
        <begin position="1"/>
        <end position="72"/>
    </location>
</feature>
<feature type="region of interest" description="Disordered" evidence="2">
    <location>
        <begin position="782"/>
        <end position="823"/>
    </location>
</feature>
<feature type="compositionally biased region" description="Low complexity" evidence="2">
    <location>
        <begin position="1353"/>
        <end position="1364"/>
    </location>
</feature>
<feature type="region of interest" description="Disordered" evidence="2">
    <location>
        <begin position="1041"/>
        <end position="1063"/>
    </location>
</feature>
<feature type="region of interest" description="Disordered" evidence="2">
    <location>
        <begin position="1689"/>
        <end position="1722"/>
    </location>
</feature>
<evidence type="ECO:0000256" key="2">
    <source>
        <dbReference type="SAM" id="MobiDB-lite"/>
    </source>
</evidence>
<feature type="compositionally biased region" description="Polar residues" evidence="2">
    <location>
        <begin position="1704"/>
        <end position="1716"/>
    </location>
</feature>
<feature type="region of interest" description="Disordered" evidence="2">
    <location>
        <begin position="722"/>
        <end position="766"/>
    </location>
</feature>
<feature type="region of interest" description="Disordered" evidence="2">
    <location>
        <begin position="617"/>
        <end position="638"/>
    </location>
</feature>
<feature type="coiled-coil region" evidence="1">
    <location>
        <begin position="428"/>
        <end position="574"/>
    </location>
</feature>
<evidence type="ECO:0000313" key="4">
    <source>
        <dbReference type="Proteomes" id="UP000271974"/>
    </source>
</evidence>
<accession>A0A3S0ZIZ0</accession>
<feature type="compositionally biased region" description="Basic and acidic residues" evidence="2">
    <location>
        <begin position="1288"/>
        <end position="1312"/>
    </location>
</feature>
<gene>
    <name evidence="3" type="ORF">EGW08_012206</name>
</gene>
<dbReference type="OrthoDB" id="6155277at2759"/>
<feature type="region of interest" description="Disordered" evidence="2">
    <location>
        <begin position="1103"/>
        <end position="1160"/>
    </location>
</feature>
<feature type="region of interest" description="Disordered" evidence="2">
    <location>
        <begin position="1756"/>
        <end position="1815"/>
    </location>
</feature>
<feature type="compositionally biased region" description="Basic and acidic residues" evidence="2">
    <location>
        <begin position="892"/>
        <end position="903"/>
    </location>
</feature>
<organism evidence="3 4">
    <name type="scientific">Elysia chlorotica</name>
    <name type="common">Eastern emerald elysia</name>
    <name type="synonym">Sea slug</name>
    <dbReference type="NCBI Taxonomy" id="188477"/>
    <lineage>
        <taxon>Eukaryota</taxon>
        <taxon>Metazoa</taxon>
        <taxon>Spiralia</taxon>
        <taxon>Lophotrochozoa</taxon>
        <taxon>Mollusca</taxon>
        <taxon>Gastropoda</taxon>
        <taxon>Heterobranchia</taxon>
        <taxon>Euthyneura</taxon>
        <taxon>Panpulmonata</taxon>
        <taxon>Sacoglossa</taxon>
        <taxon>Placobranchoidea</taxon>
        <taxon>Plakobranchidae</taxon>
        <taxon>Elysia</taxon>
    </lineage>
</organism>
<protein>
    <submittedName>
        <fullName evidence="3">Uncharacterized protein</fullName>
    </submittedName>
</protein>
<dbReference type="STRING" id="188477.A0A3S0ZIZ0"/>
<feature type="compositionally biased region" description="Basic and acidic residues" evidence="2">
    <location>
        <begin position="1126"/>
        <end position="1145"/>
    </location>
</feature>
<keyword evidence="1" id="KW-0175">Coiled coil</keyword>
<dbReference type="EMBL" id="RQTK01000414">
    <property type="protein sequence ID" value="RUS80036.1"/>
    <property type="molecule type" value="Genomic_DNA"/>
</dbReference>
<feature type="coiled-coil region" evidence="1">
    <location>
        <begin position="309"/>
        <end position="385"/>
    </location>
</feature>
<name>A0A3S0ZIZ0_ELYCH</name>
<feature type="compositionally biased region" description="Basic residues" evidence="2">
    <location>
        <begin position="2234"/>
        <end position="2243"/>
    </location>
</feature>
<feature type="region of interest" description="Disordered" evidence="2">
    <location>
        <begin position="1204"/>
        <end position="1439"/>
    </location>
</feature>
<feature type="compositionally biased region" description="Basic residues" evidence="2">
    <location>
        <begin position="1319"/>
        <end position="1337"/>
    </location>
</feature>
<dbReference type="Proteomes" id="UP000271974">
    <property type="component" value="Unassembled WGS sequence"/>
</dbReference>
<feature type="compositionally biased region" description="Low complexity" evidence="2">
    <location>
        <begin position="1245"/>
        <end position="1260"/>
    </location>
</feature>
<sequence>MLSFDEDGLDETAPCGPQHSTPVKNKCRESTSNLPSHPKSKLTVTQGKSETRKEFRDSFTSPTRNPDDCSMCKKADSSSSKRTCAHIAQHFIPESGADISQIPPSEGGRGQHKLLSTNQWDQCYRSGQISKSGSHGSPDSPNQGELMRGGNVKCHSCAMTKAKESTQCQYQCITQHQCQCRLPSSSCHQSRTSTPSRKSEACLPQHNLYHRTSDASLSGLTSDCCSPKHIKLSTYSVHSLARSCGNRCRSPLSFCHHGCSGHKLRSHSLPRTGCSGVNLCNHSTDVDRSTLSMADITKTSAIFLDKDIISKQREEIQLLMEELAARDQELNDMATSHQKQVRVWESDRDKLDSLKARLSKYEEELSTKEQQLKETLQDMECVQQQKKLDLTELSKTQADMVKLAERITENSAYIHEIEIQNKSLGASVKDLMADKKHLEQREHELMQQLEAKNVESENQQVAMNKLVDRVQWLENQLEELEEKCRRKVQENDAWRAKFFLEKGEAEKLAADCDTKDLTMAKMTQQLQESLQQAVALQKALFTSCEREKCKEEVLHSLRKQHKRTMQELSNIRELYDLQNQDITTNNPRIKDSHDKTVLLSCPGKDDFVNKASTVVREGQGASKRRKETLEDKEGSNSVLNELSDSRTDAQFDGDEVLNTCYSYLTNVAVSPRSDLQECNPSQKPAVHSPSNCHVLGHLNRKTLNSHVAASVALHPKYGEKPHMFPEFRLDPNSTDPVEAHTEPQAPQPPPSCSHTRSHGKDTKHAPSQIHQALPHPQVMTITSQQQTASDLSHYSTASANSIQNEPRQYGAVVPNSKSDEKQDQLKQVSNVVIHNPVVAQKCHMPELMSDLKCTEKCDLDGKWRQNKYQHYEFKMEETHLTSQSCSPRRGSSRVEKKYRDYRGSEVSSPGKRSQGHTEGASPVCTYRHRKYNIEDLLNEGGDVEIIKKRGSDKKADIESMGVAQKSQHKQGLHSEGEKICQRNDNHKVLNAMENQESGSSVSKHPVDSSVSPVWQMINKLTNSQAKAEMICQSPIKTCSLKGKQREQRQPEDSLLAHQGDIGGENLENKKSTLIRQGSYVIEDHVGKEEMLKSEAGSCRAKQARHSKKRMQLDYSPSKPAVYGGAKSEHAEREVMEGPRKGERTVGRSTPGLYPSTSEMSNCAFDDELTPADSDGMCQELKRDLKKVDREQSSGARITYRKCSAVKKSSGGNIAPVSPEDKDSTPQASACVGQVELYSPEERRQPCSPQNSQSPQSRTNPRGYDSQGAGKIRKNRSLQNASSNDESPDLSRRQREGSGNKRNAVVEEHEERISSQGKSSKSHQSKRLQRSMKNKHQSSARMDDESSYTKKVSRISSKNSVRSSSEIQKEENEDDKTLVERKVKPRHRSKTSEREDLSLGKQHQHQEENHHETKCRDERQSPNHQEIPDERMCTSPRMQDTSARYTLADASISTSNKGAYFFSHGPYGPPDLSRGPGYTSRPLSSVGLGLGASVTRSSALGLTPAKPIGTSYTKNRLNSQCPSGLYSSRKYLPTGVGSYLSSRIGSWYPGGSSKGYALNNNNENVDLKSTDDCRDDTDDECNYANGNESPDDSYVDDCHLNTNNNNLNKDRELSDCIFAQSQDLDKSNNIDEEKNDNNNNMKPININDISLKEIVWSNCSDESASQSSLHGESVCVADGQVFEAVHYNENQSPELPSDSPENRCTVPSSQDPGTNPSKPFLTRGQPSLYRQLAQIHFCEKTRRYEWVSASHNLGLVQHNADPANGSNSEHASKDSTHLSVARYQPSESRVDLESLQVPTRERLDSNQSEDSCLSNSDSLSSLDAGASHHKHEVCSRTGMVYLDSGVCSLSSYEGLNAGCYIRQKSWDGAKPVSVSAPNHSVSSSCGTSLEHWAQTSLTLNTHSHNHTGTLDKSPIYVSSAFVTVPRTFTSSTSPCSPSYNSAAVSTVTSSCHSKSIVSTSPPAAMMESFMGVAGEIPQASQNARSQAHAEGGCLDRDMHEQCSHSLKSIACLDEVVKKLDFDDTTVDLSTVDIQGSGDGTVDNGHSEQMLESERPNLGNTLRNLQFSSKMVSGKIEDTQINSSQKLDGKECIFSNLAETEQGYNLNQGCCRTRKDIEADTILCNQPSLSEYFQDISSLAAEPDSVMSCKEGEVSSHERNSDVDDKHCDKPDCTAPGLKEKSKSIHIHKVVEVVETNQHIQCIFNPQTNRYESLLRVDKKSNKEMSYHGDREKSLTKRCARSSLS</sequence>
<feature type="region of interest" description="Disordered" evidence="2">
    <location>
        <begin position="2220"/>
        <end position="2243"/>
    </location>
</feature>
<evidence type="ECO:0000313" key="3">
    <source>
        <dbReference type="EMBL" id="RUS80036.1"/>
    </source>
</evidence>
<evidence type="ECO:0000256" key="1">
    <source>
        <dbReference type="SAM" id="Coils"/>
    </source>
</evidence>
<feature type="region of interest" description="Disordered" evidence="2">
    <location>
        <begin position="877"/>
        <end position="921"/>
    </location>
</feature>
<feature type="compositionally biased region" description="Basic and acidic residues" evidence="2">
    <location>
        <begin position="1366"/>
        <end position="1381"/>
    </location>
</feature>
<keyword evidence="4" id="KW-1185">Reference proteome</keyword>